<keyword evidence="1" id="KW-0560">Oxidoreductase</keyword>
<dbReference type="Pfam" id="PF03435">
    <property type="entry name" value="Sacchrp_dh_NADP"/>
    <property type="match status" value="1"/>
</dbReference>
<evidence type="ECO:0000313" key="4">
    <source>
        <dbReference type="EMBL" id="AIY40453.1"/>
    </source>
</evidence>
<dbReference type="InterPro" id="IPR036291">
    <property type="entry name" value="NAD(P)-bd_dom_sf"/>
</dbReference>
<dbReference type="STRING" id="279058.LT85_1295"/>
<keyword evidence="5" id="KW-1185">Reference proteome</keyword>
<dbReference type="Pfam" id="PF16653">
    <property type="entry name" value="Sacchrp_dh_C"/>
    <property type="match status" value="1"/>
</dbReference>
<dbReference type="SUPFAM" id="SSF55347">
    <property type="entry name" value="Glyceraldehyde-3-phosphate dehydrogenase-like, C-terminal domain"/>
    <property type="match status" value="1"/>
</dbReference>
<dbReference type="HOGENOM" id="CLU_032858_0_0_4"/>
<evidence type="ECO:0000259" key="2">
    <source>
        <dbReference type="Pfam" id="PF03435"/>
    </source>
</evidence>
<dbReference type="PANTHER" id="PTHR11133">
    <property type="entry name" value="SACCHAROPINE DEHYDROGENASE"/>
    <property type="match status" value="1"/>
</dbReference>
<dbReference type="Gene3D" id="3.40.50.720">
    <property type="entry name" value="NAD(P)-binding Rossmann-like Domain"/>
    <property type="match status" value="1"/>
</dbReference>
<evidence type="ECO:0000313" key="5">
    <source>
        <dbReference type="Proteomes" id="UP000030302"/>
    </source>
</evidence>
<accession>A0A0A1F6V9</accession>
<dbReference type="Gene3D" id="3.30.360.10">
    <property type="entry name" value="Dihydrodipicolinate Reductase, domain 2"/>
    <property type="match status" value="1"/>
</dbReference>
<dbReference type="EMBL" id="CP009962">
    <property type="protein sequence ID" value="AIY40453.1"/>
    <property type="molecule type" value="Genomic_DNA"/>
</dbReference>
<name>A0A0A1F6V9_9BURK</name>
<dbReference type="InterPro" id="IPR005097">
    <property type="entry name" value="Sacchrp_dh_NADP-bd"/>
</dbReference>
<dbReference type="KEGG" id="care:LT85_1295"/>
<dbReference type="InterPro" id="IPR032095">
    <property type="entry name" value="Sacchrp_dh-like_C"/>
</dbReference>
<evidence type="ECO:0000259" key="3">
    <source>
        <dbReference type="Pfam" id="PF16653"/>
    </source>
</evidence>
<evidence type="ECO:0000256" key="1">
    <source>
        <dbReference type="ARBA" id="ARBA00023002"/>
    </source>
</evidence>
<protein>
    <submittedName>
        <fullName evidence="4">Putative dehydrogenase</fullName>
    </submittedName>
</protein>
<reference evidence="5" key="1">
    <citation type="journal article" date="2014" name="Soil Biol. Biochem.">
        <title>Structure and function of bacterial communities in ageing soils: Insights from the Mendocino ecological staircase.</title>
        <authorList>
            <person name="Uroz S."/>
            <person name="Tech J.J."/>
            <person name="Sawaya N.A."/>
            <person name="Frey-Klett P."/>
            <person name="Leveau J.H.J."/>
        </authorList>
    </citation>
    <scope>NUCLEOTIDE SEQUENCE [LARGE SCALE GENOMIC DNA]</scope>
    <source>
        <strain evidence="5">Cal35</strain>
    </source>
</reference>
<feature type="domain" description="Saccharopine dehydrogenase NADP binding" evidence="2">
    <location>
        <begin position="6"/>
        <end position="100"/>
    </location>
</feature>
<dbReference type="SUPFAM" id="SSF51735">
    <property type="entry name" value="NAD(P)-binding Rossmann-fold domains"/>
    <property type="match status" value="1"/>
</dbReference>
<gene>
    <name evidence="4" type="ORF">LT85_1295</name>
</gene>
<dbReference type="AlphaFoldDB" id="A0A0A1F6V9"/>
<organism evidence="4 5">
    <name type="scientific">Collimonas arenae</name>
    <dbReference type="NCBI Taxonomy" id="279058"/>
    <lineage>
        <taxon>Bacteria</taxon>
        <taxon>Pseudomonadati</taxon>
        <taxon>Pseudomonadota</taxon>
        <taxon>Betaproteobacteria</taxon>
        <taxon>Burkholderiales</taxon>
        <taxon>Oxalobacteraceae</taxon>
        <taxon>Collimonas</taxon>
    </lineage>
</organism>
<dbReference type="PANTHER" id="PTHR11133:SF22">
    <property type="entry name" value="ALPHA-AMINOADIPIC SEMIALDEHYDE SYNTHASE, MITOCHONDRIAL"/>
    <property type="match status" value="1"/>
</dbReference>
<dbReference type="RefSeq" id="WP_038486744.1">
    <property type="nucleotide sequence ID" value="NZ_CP009962.1"/>
</dbReference>
<proteinExistence type="predicted"/>
<feature type="domain" description="Saccharopine dehydrogenase-like C-terminal" evidence="3">
    <location>
        <begin position="125"/>
        <end position="348"/>
    </location>
</feature>
<sequence>MTTKLILLGAGKIGDAILNLLSHTGDYILTVADRDPQRLEYVKQAGFPNVTTILADISHAPTVTKLISGHDVTLSACPYFLTPVIAAAAKAAHSHYFDLTEDVESTRFVKSIADDSTTAFVPQCGLAPGFISIVANDVANRFETLHDVKMRVGALPTFPSNALKYNLTWSTDGLINEYCNPCEAIVDGTLRETSPLEELEHFSLDGIDYEAFNTSGGLGTLCETWQGRIQNLDYKTVRYPGHRDIVKILVRDLQLGKLERRPILKEVLETSIPITKQDVVLTFVSVSGMRDGRLEQETYAKKTYSQYVNGQLLSAIQLTTAAGICAMVDLVVTGVLPQSGFVRQEQATLADFLGNRFGQYYASHVPAHGGFAPASNTDFKQLKAVA</sequence>
<dbReference type="OrthoDB" id="9769367at2"/>
<dbReference type="GO" id="GO:0016491">
    <property type="term" value="F:oxidoreductase activity"/>
    <property type="evidence" value="ECO:0007669"/>
    <property type="project" value="UniProtKB-KW"/>
</dbReference>
<dbReference type="Proteomes" id="UP000030302">
    <property type="component" value="Chromosome"/>
</dbReference>
<dbReference type="InterPro" id="IPR051168">
    <property type="entry name" value="AASS"/>
</dbReference>